<proteinExistence type="predicted"/>
<dbReference type="EMBL" id="AEPW01000076">
    <property type="protein sequence ID" value="EFU76303.1"/>
    <property type="molecule type" value="Genomic_DNA"/>
</dbReference>
<accession>E6LPA8</accession>
<dbReference type="HOGENOM" id="CLU_080664_3_0_9"/>
<feature type="domain" description="Stress-response A/B barrel" evidence="1">
    <location>
        <begin position="13"/>
        <end position="106"/>
    </location>
</feature>
<dbReference type="InterPro" id="IPR013097">
    <property type="entry name" value="Dabb"/>
</dbReference>
<protein>
    <submittedName>
        <fullName evidence="2">Stress responsive A/B barrel domain protein</fullName>
    </submittedName>
</protein>
<dbReference type="SMART" id="SM00886">
    <property type="entry name" value="Dabb"/>
    <property type="match status" value="1"/>
</dbReference>
<gene>
    <name evidence="2" type="ORF">HMPREF0381_1793</name>
</gene>
<evidence type="ECO:0000313" key="2">
    <source>
        <dbReference type="EMBL" id="EFU76303.1"/>
    </source>
</evidence>
<name>E6LPA8_9FIRM</name>
<dbReference type="InterPro" id="IPR011008">
    <property type="entry name" value="Dimeric_a/b-barrel"/>
</dbReference>
<comment type="caution">
    <text evidence="2">The sequence shown here is derived from an EMBL/GenBank/DDBJ whole genome shotgun (WGS) entry which is preliminary data.</text>
</comment>
<dbReference type="eggNOG" id="ENOG5030K49">
    <property type="taxonomic scope" value="Bacteria"/>
</dbReference>
<sequence>MFDIKNKKGDFMLRHIVMWKFNDGVNIPKVGEEIRTELLALCEKMDEVVRADIIYNTLPTSTHDMILSMDVADKAALQKYATSRKHMDIVDTLINPNTNSRVSIDYMV</sequence>
<dbReference type="Proteomes" id="UP000003434">
    <property type="component" value="Unassembled WGS sequence"/>
</dbReference>
<dbReference type="Gene3D" id="3.30.70.100">
    <property type="match status" value="1"/>
</dbReference>
<dbReference type="AlphaFoldDB" id="E6LPA8"/>
<evidence type="ECO:0000313" key="3">
    <source>
        <dbReference type="Proteomes" id="UP000003434"/>
    </source>
</evidence>
<dbReference type="PROSITE" id="PS51502">
    <property type="entry name" value="S_R_A_B_BARREL"/>
    <property type="match status" value="1"/>
</dbReference>
<reference evidence="2 3" key="1">
    <citation type="submission" date="2010-12" db="EMBL/GenBank/DDBJ databases">
        <authorList>
            <person name="Muzny D."/>
            <person name="Qin X."/>
            <person name="Deng J."/>
            <person name="Jiang H."/>
            <person name="Liu Y."/>
            <person name="Qu J."/>
            <person name="Song X.-Z."/>
            <person name="Zhang L."/>
            <person name="Thornton R."/>
            <person name="Coyle M."/>
            <person name="Francisco L."/>
            <person name="Jackson L."/>
            <person name="Javaid M."/>
            <person name="Korchina V."/>
            <person name="Kovar C."/>
            <person name="Mata R."/>
            <person name="Mathew T."/>
            <person name="Ngo R."/>
            <person name="Nguyen L."/>
            <person name="Nguyen N."/>
            <person name="Okwuonu G."/>
            <person name="Ongeri F."/>
            <person name="Pham C."/>
            <person name="Simmons D."/>
            <person name="Wilczek-Boney K."/>
            <person name="Hale W."/>
            <person name="Jakkamsetti A."/>
            <person name="Pham P."/>
            <person name="Ruth R."/>
            <person name="San Lucas F."/>
            <person name="Warren J."/>
            <person name="Zhang J."/>
            <person name="Zhao Z."/>
            <person name="Zhou C."/>
            <person name="Zhu D."/>
            <person name="Lee S."/>
            <person name="Bess C."/>
            <person name="Blankenburg K."/>
            <person name="Forbes L."/>
            <person name="Fu Q."/>
            <person name="Gubbala S."/>
            <person name="Hirani K."/>
            <person name="Jayaseelan J.C."/>
            <person name="Lara F."/>
            <person name="Munidasa M."/>
            <person name="Palculict T."/>
            <person name="Patil S."/>
            <person name="Pu L.-L."/>
            <person name="Saada N."/>
            <person name="Tang L."/>
            <person name="Weissenberger G."/>
            <person name="Zhu Y."/>
            <person name="Hemphill L."/>
            <person name="Shang Y."/>
            <person name="Youmans B."/>
            <person name="Ayvaz T."/>
            <person name="Ross M."/>
            <person name="Santibanez J."/>
            <person name="Aqrawi P."/>
            <person name="Gross S."/>
            <person name="Joshi V."/>
            <person name="Fowler G."/>
            <person name="Nazareth L."/>
            <person name="Reid J."/>
            <person name="Worley K."/>
            <person name="Petrosino J."/>
            <person name="Highlander S."/>
            <person name="Gibbs R."/>
        </authorList>
    </citation>
    <scope>NUCLEOTIDE SEQUENCE [LARGE SCALE GENOMIC DNA]</scope>
    <source>
        <strain evidence="2 3">DSM 3986</strain>
    </source>
</reference>
<dbReference type="Pfam" id="PF07876">
    <property type="entry name" value="Dabb"/>
    <property type="match status" value="1"/>
</dbReference>
<dbReference type="SUPFAM" id="SSF54909">
    <property type="entry name" value="Dimeric alpha+beta barrel"/>
    <property type="match status" value="1"/>
</dbReference>
<evidence type="ECO:0000259" key="1">
    <source>
        <dbReference type="PROSITE" id="PS51502"/>
    </source>
</evidence>
<organism evidence="2 3">
    <name type="scientific">Lachnoanaerobaculum saburreum DSM 3986</name>
    <dbReference type="NCBI Taxonomy" id="887325"/>
    <lineage>
        <taxon>Bacteria</taxon>
        <taxon>Bacillati</taxon>
        <taxon>Bacillota</taxon>
        <taxon>Clostridia</taxon>
        <taxon>Lachnospirales</taxon>
        <taxon>Lachnospiraceae</taxon>
        <taxon>Lachnoanaerobaculum</taxon>
    </lineage>
</organism>